<feature type="domain" description="Helicase C-terminal" evidence="10">
    <location>
        <begin position="226"/>
        <end position="390"/>
    </location>
</feature>
<evidence type="ECO:0000259" key="10">
    <source>
        <dbReference type="PROSITE" id="PS51194"/>
    </source>
</evidence>
<feature type="compositionally biased region" description="Polar residues" evidence="8">
    <location>
        <begin position="1003"/>
        <end position="1016"/>
    </location>
</feature>
<dbReference type="InterPro" id="IPR000629">
    <property type="entry name" value="RNA-helicase_DEAD-box_CS"/>
</dbReference>
<feature type="short sequence motif" description="Q motif" evidence="6">
    <location>
        <begin position="11"/>
        <end position="39"/>
    </location>
</feature>
<dbReference type="SMART" id="SM00490">
    <property type="entry name" value="HELICc"/>
    <property type="match status" value="1"/>
</dbReference>
<keyword evidence="3" id="KW-0378">Hydrolase</keyword>
<dbReference type="Gene3D" id="3.30.420.10">
    <property type="entry name" value="Ribonuclease H-like superfamily/Ribonuclease H"/>
    <property type="match status" value="1"/>
</dbReference>
<feature type="region of interest" description="Disordered" evidence="8">
    <location>
        <begin position="557"/>
        <end position="633"/>
    </location>
</feature>
<dbReference type="Gene3D" id="3.40.50.300">
    <property type="entry name" value="P-loop containing nucleotide triphosphate hydrolases"/>
    <property type="match status" value="2"/>
</dbReference>
<dbReference type="Pfam" id="PF00270">
    <property type="entry name" value="DEAD"/>
    <property type="match status" value="1"/>
</dbReference>
<dbReference type="GO" id="GO:0003724">
    <property type="term" value="F:RNA helicase activity"/>
    <property type="evidence" value="ECO:0007669"/>
    <property type="project" value="UniProtKB-EC"/>
</dbReference>
<dbReference type="PROSITE" id="PS51194">
    <property type="entry name" value="HELICASE_CTER"/>
    <property type="match status" value="1"/>
</dbReference>
<evidence type="ECO:0000259" key="11">
    <source>
        <dbReference type="PROSITE" id="PS51195"/>
    </source>
</evidence>
<dbReference type="PROSITE" id="PS51195">
    <property type="entry name" value="Q_MOTIF"/>
    <property type="match status" value="1"/>
</dbReference>
<dbReference type="Pfam" id="PF00271">
    <property type="entry name" value="Helicase_C"/>
    <property type="match status" value="1"/>
</dbReference>
<dbReference type="Proteomes" id="UP000078540">
    <property type="component" value="Unassembled WGS sequence"/>
</dbReference>
<evidence type="ECO:0000256" key="6">
    <source>
        <dbReference type="PROSITE-ProRule" id="PRU00552"/>
    </source>
</evidence>
<protein>
    <recommendedName>
        <fullName evidence="1">RNA helicase</fullName>
        <ecNumber evidence="1">3.6.4.13</ecNumber>
    </recommendedName>
</protein>
<dbReference type="GO" id="GO:0016787">
    <property type="term" value="F:hydrolase activity"/>
    <property type="evidence" value="ECO:0007669"/>
    <property type="project" value="UniProtKB-KW"/>
</dbReference>
<proteinExistence type="predicted"/>
<evidence type="ECO:0000256" key="5">
    <source>
        <dbReference type="ARBA" id="ARBA00022840"/>
    </source>
</evidence>
<dbReference type="CDD" id="cd17955">
    <property type="entry name" value="DEADc_DDX49"/>
    <property type="match status" value="1"/>
</dbReference>
<reference evidence="12 13" key="1">
    <citation type="submission" date="2015-09" db="EMBL/GenBank/DDBJ databases">
        <title>Atta colombica WGS genome.</title>
        <authorList>
            <person name="Nygaard S."/>
            <person name="Hu H."/>
            <person name="Boomsma J."/>
            <person name="Zhang G."/>
        </authorList>
    </citation>
    <scope>NUCLEOTIDE SEQUENCE [LARGE SCALE GENOMIC DNA]</scope>
    <source>
        <strain evidence="12">Treedump-2</strain>
        <tissue evidence="12">Whole body</tissue>
    </source>
</reference>
<dbReference type="PROSITE" id="PS51192">
    <property type="entry name" value="HELICASE_ATP_BIND_1"/>
    <property type="match status" value="1"/>
</dbReference>
<dbReference type="InterPro" id="IPR011545">
    <property type="entry name" value="DEAD/DEAH_box_helicase_dom"/>
</dbReference>
<feature type="region of interest" description="Disordered" evidence="8">
    <location>
        <begin position="1142"/>
        <end position="1165"/>
    </location>
</feature>
<dbReference type="STRING" id="520822.A0A195BAL4"/>
<feature type="domain" description="Helicase ATP-binding" evidence="9">
    <location>
        <begin position="42"/>
        <end position="213"/>
    </location>
</feature>
<evidence type="ECO:0000259" key="9">
    <source>
        <dbReference type="PROSITE" id="PS51192"/>
    </source>
</evidence>
<evidence type="ECO:0000256" key="4">
    <source>
        <dbReference type="ARBA" id="ARBA00022806"/>
    </source>
</evidence>
<gene>
    <name evidence="12" type="ORF">ALC53_08331</name>
</gene>
<feature type="compositionally biased region" description="Polar residues" evidence="8">
    <location>
        <begin position="562"/>
        <end position="580"/>
    </location>
</feature>
<dbReference type="PANTHER" id="PTHR47959">
    <property type="entry name" value="ATP-DEPENDENT RNA HELICASE RHLE-RELATED"/>
    <property type="match status" value="1"/>
</dbReference>
<dbReference type="InterPro" id="IPR001650">
    <property type="entry name" value="Helicase_C-like"/>
</dbReference>
<dbReference type="PROSITE" id="PS00039">
    <property type="entry name" value="DEAD_ATP_HELICASE"/>
    <property type="match status" value="1"/>
</dbReference>
<organism evidence="12 13">
    <name type="scientific">Atta colombica</name>
    <dbReference type="NCBI Taxonomy" id="520822"/>
    <lineage>
        <taxon>Eukaryota</taxon>
        <taxon>Metazoa</taxon>
        <taxon>Ecdysozoa</taxon>
        <taxon>Arthropoda</taxon>
        <taxon>Hexapoda</taxon>
        <taxon>Insecta</taxon>
        <taxon>Pterygota</taxon>
        <taxon>Neoptera</taxon>
        <taxon>Endopterygota</taxon>
        <taxon>Hymenoptera</taxon>
        <taxon>Apocrita</taxon>
        <taxon>Aculeata</taxon>
        <taxon>Formicoidea</taxon>
        <taxon>Formicidae</taxon>
        <taxon>Myrmicinae</taxon>
        <taxon>Atta</taxon>
    </lineage>
</organism>
<dbReference type="InterPro" id="IPR014014">
    <property type="entry name" value="RNA_helicase_DEAD_Q_motif"/>
</dbReference>
<accession>A0A195BAL4</accession>
<sequence length="1186" mass="134758">MSISNMSEEVKHFSDLKLNSWLLAQCESMGLKKPTPIQQNCIPRILVGEDCIGCAKTGSGKTLAFVLPILQKLCEDPYGIFALVLTPTRELAFQIADQFAAIGKAINLKKCIIVGGMDMMVQGLELSKRPHIVIATPGRLADHLDSCDTFSLQKIKFLVLDEADRLLGGHFDGQLKTIFAALPKQKQVLFFSATMTDALDKVKQIASAEVFTWQEEDDSGIATVKELDQRYVLCPKDVLDSYLVEIIRTFRTTNEDGSIMIFTDTCKHCQLLSMTLNDVGFTNVALHAMIKQKERLAALNKFKSNHVQILIATDVAARGLDISTVQLIINHVIPNVPKEYIHRVGRTARAGKNGMSISLITPNDIKLLHAIENVIGIKLMEYKVDDKEIVTILTQISVAKREAEIKLDEINFYEKKIINKQKKLILEELDEGQLPDECLEMFQCNPDEFLRQFITVDETWIYYFTPKEQSNQWTQGKPVPKKAKTIKSAGKMMVTVFEESELELEKQIQLGIVEAALGIINDPMESKATRRKHRLAYQQSQRRLQELETQLNFIRQTRGKTQRPTQLPVNTGNYNTQPHSHINVKHRTKKPRPPLDSTGNEIISPKSVGRSILHEPGISLSPLAPEDKSNTYSGHGYEEQLTIPSVSNHHYHSGTYPGISPVEQSNIKIVEHDHNDNHNVYILPDQYRARTYSHGSGGSRGHYQDTERMYRPYVPNTYTEDERQMRYLKFQHMQKQQQLQDQVQHHTHRLQYSGSFEYKHLDNADILRRSGQGTYDRDFRSSHYLPIDYQTYYKNNAQSQQILQRRDRDSSLSSCVKNISRHSGGSTSIEAPLPSGYWVRHHDDIHWVSTDEPDRFGSLDRRRRNAQHNSVSEANLDTQSRYRTVAVACTKSSSSSNVTASSHQHHSVHLLPLSEQQMPTNNKMLLRTQSLGSVETWNSSHSHDSHDGKDATEYINNNRKSRQKEWYETSLDAGVSAGLDHNLIAARKNVHYQSSPPLARIKTATNENVRDNQMTGGPSLPISPANRHKRDNPEERQHSVQQSHPRYDQPMTRSKVLEIPAESKPSMDVCDNVIRPLGSPQNCTVVQPGKYQPYREVTKPFEMSDFYKYSTKFRKRNEAAAQSQVGNGDSPLQENRPAETGIADLSRDPNSYNFGSNDNVTASPVQRRLYQPVQRMTCQPYLSSLR</sequence>
<dbReference type="SUPFAM" id="SSF52540">
    <property type="entry name" value="P-loop containing nucleoside triphosphate hydrolases"/>
    <property type="match status" value="1"/>
</dbReference>
<name>A0A195BAL4_9HYME</name>
<evidence type="ECO:0000256" key="8">
    <source>
        <dbReference type="SAM" id="MobiDB-lite"/>
    </source>
</evidence>
<keyword evidence="5" id="KW-0067">ATP-binding</keyword>
<keyword evidence="13" id="KW-1185">Reference proteome</keyword>
<keyword evidence="7" id="KW-0175">Coiled coil</keyword>
<dbReference type="EC" id="3.6.4.13" evidence="1"/>
<evidence type="ECO:0000256" key="1">
    <source>
        <dbReference type="ARBA" id="ARBA00012552"/>
    </source>
</evidence>
<evidence type="ECO:0000313" key="13">
    <source>
        <dbReference type="Proteomes" id="UP000078540"/>
    </source>
</evidence>
<dbReference type="SMART" id="SM00487">
    <property type="entry name" value="DEXDc"/>
    <property type="match status" value="1"/>
</dbReference>
<keyword evidence="4 12" id="KW-0347">Helicase</keyword>
<dbReference type="GO" id="GO:0005524">
    <property type="term" value="F:ATP binding"/>
    <property type="evidence" value="ECO:0007669"/>
    <property type="project" value="UniProtKB-KW"/>
</dbReference>
<feature type="region of interest" description="Disordered" evidence="8">
    <location>
        <begin position="996"/>
        <end position="1053"/>
    </location>
</feature>
<evidence type="ECO:0000256" key="3">
    <source>
        <dbReference type="ARBA" id="ARBA00022801"/>
    </source>
</evidence>
<dbReference type="AlphaFoldDB" id="A0A195BAL4"/>
<dbReference type="InterPro" id="IPR036397">
    <property type="entry name" value="RNaseH_sf"/>
</dbReference>
<feature type="coiled-coil region" evidence="7">
    <location>
        <begin position="530"/>
        <end position="557"/>
    </location>
</feature>
<feature type="compositionally biased region" description="Basic residues" evidence="8">
    <location>
        <begin position="582"/>
        <end position="592"/>
    </location>
</feature>
<evidence type="ECO:0000313" key="12">
    <source>
        <dbReference type="EMBL" id="KYM81260.1"/>
    </source>
</evidence>
<dbReference type="InterPro" id="IPR050079">
    <property type="entry name" value="DEAD_box_RNA_helicase"/>
</dbReference>
<dbReference type="InterPro" id="IPR027417">
    <property type="entry name" value="P-loop_NTPase"/>
</dbReference>
<dbReference type="InterPro" id="IPR014001">
    <property type="entry name" value="Helicase_ATP-bd"/>
</dbReference>
<evidence type="ECO:0000256" key="2">
    <source>
        <dbReference type="ARBA" id="ARBA00022741"/>
    </source>
</evidence>
<evidence type="ECO:0000256" key="7">
    <source>
        <dbReference type="SAM" id="Coils"/>
    </source>
</evidence>
<dbReference type="CDD" id="cd18787">
    <property type="entry name" value="SF2_C_DEAD"/>
    <property type="match status" value="1"/>
</dbReference>
<feature type="domain" description="DEAD-box RNA helicase Q" evidence="11">
    <location>
        <begin position="11"/>
        <end position="39"/>
    </location>
</feature>
<feature type="compositionally biased region" description="Polar residues" evidence="8">
    <location>
        <begin position="1148"/>
        <end position="1164"/>
    </location>
</feature>
<dbReference type="PANTHER" id="PTHR47959:SF24">
    <property type="entry name" value="ATP-DEPENDENT RNA HELICASE"/>
    <property type="match status" value="1"/>
</dbReference>
<dbReference type="EMBL" id="KQ976540">
    <property type="protein sequence ID" value="KYM81260.1"/>
    <property type="molecule type" value="Genomic_DNA"/>
</dbReference>
<dbReference type="GO" id="GO:0010468">
    <property type="term" value="P:regulation of gene expression"/>
    <property type="evidence" value="ECO:0007669"/>
    <property type="project" value="UniProtKB-ARBA"/>
</dbReference>
<dbReference type="GO" id="GO:0005829">
    <property type="term" value="C:cytosol"/>
    <property type="evidence" value="ECO:0007669"/>
    <property type="project" value="TreeGrafter"/>
</dbReference>
<keyword evidence="2" id="KW-0547">Nucleotide-binding</keyword>
<dbReference type="GO" id="GO:0003676">
    <property type="term" value="F:nucleic acid binding"/>
    <property type="evidence" value="ECO:0007669"/>
    <property type="project" value="InterPro"/>
</dbReference>